<dbReference type="Proteomes" id="UP001605918">
    <property type="component" value="Unassembled WGS sequence"/>
</dbReference>
<name>A0ABW7DIM9_9PSED</name>
<dbReference type="EMBL" id="JBIEIL010000007">
    <property type="protein sequence ID" value="MFG6205764.1"/>
    <property type="molecule type" value="Genomic_DNA"/>
</dbReference>
<accession>A0ABW7DIM9</accession>
<proteinExistence type="predicted"/>
<evidence type="ECO:0000313" key="1">
    <source>
        <dbReference type="EMBL" id="MFG6205764.1"/>
    </source>
</evidence>
<organism evidence="2 3">
    <name type="scientific">Pseudomonas retamae</name>
    <dbReference type="NCBI Taxonomy" id="702110"/>
    <lineage>
        <taxon>Bacteria</taxon>
        <taxon>Pseudomonadati</taxon>
        <taxon>Pseudomonadota</taxon>
        <taxon>Gammaproteobacteria</taxon>
        <taxon>Pseudomonadales</taxon>
        <taxon>Pseudomonadaceae</taxon>
        <taxon>Pseudomonas</taxon>
    </lineage>
</organism>
<comment type="caution">
    <text evidence="2">The sequence shown here is derived from an EMBL/GenBank/DDBJ whole genome shotgun (WGS) entry which is preliminary data.</text>
</comment>
<dbReference type="RefSeq" id="WP_394506953.1">
    <property type="nucleotide sequence ID" value="NZ_JBIEIL010000007.1"/>
</dbReference>
<gene>
    <name evidence="1" type="ORF">ACGSLL_15490</name>
    <name evidence="2" type="ORF">ACGSLL_25405</name>
</gene>
<protein>
    <submittedName>
        <fullName evidence="2">Uncharacterized protein</fullName>
    </submittedName>
</protein>
<reference evidence="2 3" key="1">
    <citation type="submission" date="2024-10" db="EMBL/GenBank/DDBJ databases">
        <title>Whole genome of Pseudomonas sp Strain RB5.</title>
        <authorList>
            <person name="Selami N."/>
        </authorList>
    </citation>
    <scope>NUCLEOTIDE SEQUENCE [LARGE SCALE GENOMIC DNA]</scope>
    <source>
        <strain evidence="2 3">RB5</strain>
    </source>
</reference>
<dbReference type="EMBL" id="JBIEIL010000016">
    <property type="protein sequence ID" value="MFG6207693.1"/>
    <property type="molecule type" value="Genomic_DNA"/>
</dbReference>
<sequence>MTMVVPQKRREFDGFYVLYTAVAKMAAKGNKVERFVVALILAESAKGSQWGIGQKGIDMANFDDRRDAQTTMPGTGPGID</sequence>
<keyword evidence="3" id="KW-1185">Reference proteome</keyword>
<evidence type="ECO:0000313" key="3">
    <source>
        <dbReference type="Proteomes" id="UP001605918"/>
    </source>
</evidence>
<evidence type="ECO:0000313" key="2">
    <source>
        <dbReference type="EMBL" id="MFG6207693.1"/>
    </source>
</evidence>